<feature type="transmembrane region" description="Helical" evidence="5">
    <location>
        <begin position="30"/>
        <end position="53"/>
    </location>
</feature>
<sequence>MKSALPDSGDVLLYFSGGEKNTNKGKNLRWIALLLSLTAFMTAAALGAFLLFICTQVPQISSLQHEHRDPSPFACLPCVKLLRDPSDDISADLLLKQLDIRVTDGREDCCATSSEQITALLESVVRLNDSPQPVLPSYNVTNFNFSPVSAHKMLHAEILPHDFGIPEFPESPEVCELRDDDPRYGVEHHRGVNITRQGLKILHGGLYYIYASIQFRPQSRYPCKDFKYQTFAAYVEKRSYQSHGSQNILKVSHTCCDQCRNTQETRFTGGVFILHPGDVVGVKVVGYRLVQFHPATTYMGLAMLGAPESDSSVE</sequence>
<evidence type="ECO:0000256" key="5">
    <source>
        <dbReference type="SAM" id="Phobius"/>
    </source>
</evidence>
<evidence type="ECO:0000256" key="4">
    <source>
        <dbReference type="ARBA" id="ARBA00023136"/>
    </source>
</evidence>
<evidence type="ECO:0000256" key="2">
    <source>
        <dbReference type="ARBA" id="ARBA00008670"/>
    </source>
</evidence>
<dbReference type="GO" id="GO:0005615">
    <property type="term" value="C:extracellular space"/>
    <property type="evidence" value="ECO:0007669"/>
    <property type="project" value="UniProtKB-KW"/>
</dbReference>
<proteinExistence type="inferred from homology"/>
<dbReference type="InterPro" id="IPR008983">
    <property type="entry name" value="Tumour_necrosis_fac-like_dom"/>
</dbReference>
<feature type="domain" description="THD" evidence="6">
    <location>
        <begin position="148"/>
        <end position="304"/>
    </location>
</feature>
<evidence type="ECO:0000313" key="8">
    <source>
        <dbReference type="Proteomes" id="UP000762676"/>
    </source>
</evidence>
<dbReference type="GO" id="GO:0005125">
    <property type="term" value="F:cytokine activity"/>
    <property type="evidence" value="ECO:0007669"/>
    <property type="project" value="UniProtKB-KW"/>
</dbReference>
<evidence type="ECO:0000259" key="6">
    <source>
        <dbReference type="PROSITE" id="PS50049"/>
    </source>
</evidence>
<evidence type="ECO:0000313" key="7">
    <source>
        <dbReference type="EMBL" id="GFR92789.1"/>
    </source>
</evidence>
<dbReference type="Gene3D" id="2.60.120.40">
    <property type="match status" value="1"/>
</dbReference>
<name>A0AAV4H4Y8_9GAST</name>
<gene>
    <name evidence="7" type="ORF">ElyMa_000876100</name>
</gene>
<organism evidence="7 8">
    <name type="scientific">Elysia marginata</name>
    <dbReference type="NCBI Taxonomy" id="1093978"/>
    <lineage>
        <taxon>Eukaryota</taxon>
        <taxon>Metazoa</taxon>
        <taxon>Spiralia</taxon>
        <taxon>Lophotrochozoa</taxon>
        <taxon>Mollusca</taxon>
        <taxon>Gastropoda</taxon>
        <taxon>Heterobranchia</taxon>
        <taxon>Euthyneura</taxon>
        <taxon>Panpulmonata</taxon>
        <taxon>Sacoglossa</taxon>
        <taxon>Placobranchoidea</taxon>
        <taxon>Plakobranchidae</taxon>
        <taxon>Elysia</taxon>
    </lineage>
</organism>
<comment type="caution">
    <text evidence="7">The sequence shown here is derived from an EMBL/GenBank/DDBJ whole genome shotgun (WGS) entry which is preliminary data.</text>
</comment>
<comment type="subcellular location">
    <subcellularLocation>
        <location evidence="1">Membrane</location>
    </subcellularLocation>
</comment>
<dbReference type="SUPFAM" id="SSF49842">
    <property type="entry name" value="TNF-like"/>
    <property type="match status" value="1"/>
</dbReference>
<accession>A0AAV4H4Y8</accession>
<keyword evidence="8" id="KW-1185">Reference proteome</keyword>
<comment type="similarity">
    <text evidence="2">Belongs to the tumor necrosis factor family.</text>
</comment>
<dbReference type="PROSITE" id="PS50049">
    <property type="entry name" value="THD_2"/>
    <property type="match status" value="1"/>
</dbReference>
<dbReference type="Pfam" id="PF00229">
    <property type="entry name" value="TNF"/>
    <property type="match status" value="1"/>
</dbReference>
<dbReference type="InterPro" id="IPR006052">
    <property type="entry name" value="TNF_dom"/>
</dbReference>
<keyword evidence="3" id="KW-0202">Cytokine</keyword>
<evidence type="ECO:0000256" key="3">
    <source>
        <dbReference type="ARBA" id="ARBA00022514"/>
    </source>
</evidence>
<keyword evidence="5" id="KW-0812">Transmembrane</keyword>
<keyword evidence="5" id="KW-1133">Transmembrane helix</keyword>
<dbReference type="AlphaFoldDB" id="A0AAV4H4Y8"/>
<protein>
    <submittedName>
        <fullName evidence="7">Tumor necrosis factor ligand superfamily member 10</fullName>
    </submittedName>
</protein>
<dbReference type="EMBL" id="BMAT01001802">
    <property type="protein sequence ID" value="GFR92789.1"/>
    <property type="molecule type" value="Genomic_DNA"/>
</dbReference>
<dbReference type="Proteomes" id="UP000762676">
    <property type="component" value="Unassembled WGS sequence"/>
</dbReference>
<dbReference type="GO" id="GO:0006955">
    <property type="term" value="P:immune response"/>
    <property type="evidence" value="ECO:0007669"/>
    <property type="project" value="InterPro"/>
</dbReference>
<keyword evidence="4 5" id="KW-0472">Membrane</keyword>
<reference evidence="7 8" key="1">
    <citation type="journal article" date="2021" name="Elife">
        <title>Chloroplast acquisition without the gene transfer in kleptoplastic sea slugs, Plakobranchus ocellatus.</title>
        <authorList>
            <person name="Maeda T."/>
            <person name="Takahashi S."/>
            <person name="Yoshida T."/>
            <person name="Shimamura S."/>
            <person name="Takaki Y."/>
            <person name="Nagai Y."/>
            <person name="Toyoda A."/>
            <person name="Suzuki Y."/>
            <person name="Arimoto A."/>
            <person name="Ishii H."/>
            <person name="Satoh N."/>
            <person name="Nishiyama T."/>
            <person name="Hasebe M."/>
            <person name="Maruyama T."/>
            <person name="Minagawa J."/>
            <person name="Obokata J."/>
            <person name="Shigenobu S."/>
        </authorList>
    </citation>
    <scope>NUCLEOTIDE SEQUENCE [LARGE SCALE GENOMIC DNA]</scope>
</reference>
<evidence type="ECO:0000256" key="1">
    <source>
        <dbReference type="ARBA" id="ARBA00004370"/>
    </source>
</evidence>
<dbReference type="PANTHER" id="PTHR11471:SF13">
    <property type="entry name" value="TNF FAMILY PROFILE DOMAIN-CONTAINING PROTEIN"/>
    <property type="match status" value="1"/>
</dbReference>
<dbReference type="GO" id="GO:0005164">
    <property type="term" value="F:tumor necrosis factor receptor binding"/>
    <property type="evidence" value="ECO:0007669"/>
    <property type="project" value="InterPro"/>
</dbReference>
<dbReference type="GO" id="GO:0016020">
    <property type="term" value="C:membrane"/>
    <property type="evidence" value="ECO:0007669"/>
    <property type="project" value="UniProtKB-SubCell"/>
</dbReference>
<dbReference type="PANTHER" id="PTHR11471">
    <property type="entry name" value="TUMOR NECROSIS FACTOR FAMILY MEMBER"/>
    <property type="match status" value="1"/>
</dbReference>